<proteinExistence type="predicted"/>
<gene>
    <name evidence="1" type="ORF">NMU02_03580</name>
</gene>
<name>A0ABT1MH32_9BACT</name>
<evidence type="ECO:0000313" key="2">
    <source>
        <dbReference type="Proteomes" id="UP001205603"/>
    </source>
</evidence>
<comment type="caution">
    <text evidence="1">The sequence shown here is derived from an EMBL/GenBank/DDBJ whole genome shotgun (WGS) entry which is preliminary data.</text>
</comment>
<dbReference type="RefSeq" id="WP_255025867.1">
    <property type="nucleotide sequence ID" value="NZ_JANDHW010000003.1"/>
</dbReference>
<protein>
    <submittedName>
        <fullName evidence="1">Uncharacterized protein</fullName>
    </submittedName>
</protein>
<accession>A0ABT1MH32</accession>
<organism evidence="1 2">
    <name type="scientific">Coprobacter tertius</name>
    <dbReference type="NCBI Taxonomy" id="2944915"/>
    <lineage>
        <taxon>Bacteria</taxon>
        <taxon>Pseudomonadati</taxon>
        <taxon>Bacteroidota</taxon>
        <taxon>Bacteroidia</taxon>
        <taxon>Bacteroidales</taxon>
        <taxon>Barnesiellaceae</taxon>
        <taxon>Coprobacter</taxon>
    </lineage>
</organism>
<keyword evidence="2" id="KW-1185">Reference proteome</keyword>
<dbReference type="Proteomes" id="UP001205603">
    <property type="component" value="Unassembled WGS sequence"/>
</dbReference>
<dbReference type="EMBL" id="JANDHW010000003">
    <property type="protein sequence ID" value="MCP9611171.1"/>
    <property type="molecule type" value="Genomic_DNA"/>
</dbReference>
<sequence length="272" mass="32599">MAYGDYFDLTFNEYGFQDHDGLYIFSDYHIFTQYRPDLDLVFKVKDRKVLLDSLDMVPNFYHANQYVFFGSPASFTWLKLNDKPFLFQLVRTYGYVKDKELLKWVLDNTEHKKDWLRERVNNFLAFSGILTHRDYEGQLHFNSEVLELYDESPDDYWLANVSEYLDYIAYEGSYEGCMIPDEGYEQFSENRALIFWTFAEQAEVVARLLYWTDLHMQDHEKTNMAAFYMVARNRDEYDAEFKRKNYYGIEGFEELWERAKISGQGTSELTVD</sequence>
<evidence type="ECO:0000313" key="1">
    <source>
        <dbReference type="EMBL" id="MCP9611171.1"/>
    </source>
</evidence>
<reference evidence="1 2" key="1">
    <citation type="submission" date="2022-07" db="EMBL/GenBank/DDBJ databases">
        <title>Fecal culturing of patients with breast cancer.</title>
        <authorList>
            <person name="Teng N.M.Y."/>
            <person name="Kiu R."/>
            <person name="Evans R."/>
            <person name="Baker D.J."/>
            <person name="Zenner C."/>
            <person name="Robinson S.D."/>
            <person name="Hall L.J."/>
        </authorList>
    </citation>
    <scope>NUCLEOTIDE SEQUENCE [LARGE SCALE GENOMIC DNA]</scope>
    <source>
        <strain evidence="1 2">LH1063</strain>
    </source>
</reference>